<dbReference type="GO" id="GO:0005524">
    <property type="term" value="F:ATP binding"/>
    <property type="evidence" value="ECO:0007669"/>
    <property type="project" value="UniProtKB-KW"/>
</dbReference>
<comment type="caution">
    <text evidence="5">The sequence shown here is derived from an EMBL/GenBank/DDBJ whole genome shotgun (WGS) entry which is preliminary data.</text>
</comment>
<evidence type="ECO:0000313" key="6">
    <source>
        <dbReference type="Proteomes" id="UP000601223"/>
    </source>
</evidence>
<organism evidence="5 6">
    <name type="scientific">Catellatospora bangladeshensis</name>
    <dbReference type="NCBI Taxonomy" id="310355"/>
    <lineage>
        <taxon>Bacteria</taxon>
        <taxon>Bacillati</taxon>
        <taxon>Actinomycetota</taxon>
        <taxon>Actinomycetes</taxon>
        <taxon>Micromonosporales</taxon>
        <taxon>Micromonosporaceae</taxon>
        <taxon>Catellatospora</taxon>
    </lineage>
</organism>
<dbReference type="SMART" id="SM00421">
    <property type="entry name" value="HTH_LUXR"/>
    <property type="match status" value="1"/>
</dbReference>
<name>A0A8J3JKH2_9ACTN</name>
<dbReference type="PROSITE" id="PS00622">
    <property type="entry name" value="HTH_LUXR_1"/>
    <property type="match status" value="1"/>
</dbReference>
<feature type="region of interest" description="Disordered" evidence="3">
    <location>
        <begin position="234"/>
        <end position="257"/>
    </location>
</feature>
<sequence>MHIPTERGSSGQVAVAPRPAAHQLPLRGREREQQTVAALLAAAASGTGGALLLHGDLGSGKTALLRAAAATVPEGTCLLETTGLAEEADLPYAGLQGLLQPVTDRIALLPPLQARVLTGALSGAGCADGDRLALAMAVLTLLGELGREHLVLCCVDDVHALDRPSLDVIAFVARRLRAHRVALLLAASAEPALSGVPLLPVRELDPRASRTMLADLLRGDEPDGPLTAHLLRGHVPDGPLPASPLGGDTLDGGPAGTSPALGCAAGLEALPGALDGDGGDGDPLAALAALGGGNPRALADLAASLTDSQRRGEAPLPTRLPADSALLRAYRARLDRLPSDTRWLLLLAAADEENDAAGLVRAALGSGVDIAALAPAEDAGLVRVGRGGIVFPQPLARTLAYEEAPLAQRRAAHLHLARTLDPDRERLRRAVHLAAAAYGPDARLAAELEDAAGDGGYSRASAALEHAAQLTTEPAGAASRLVTAARYAWQSGSPHRARSLLRRAHPGARDRAATAESEVLSGEIELRAGATVNAVESLLSLADRLAGTRRELAVLALLRASEAVCFSGDHPRYVEVATRAAALRRPGDPADLEVVFEHIAGFGATFLGRHDRALRPLRRTIDLGAALDSAAPLTCAAASALLLADDVGAHRLAARAVEVARDTGDVSALPLALEMAAYAEYWLGRYDAAAATSLHGLRAARACGQGNYAGDHQAMLAVLAAIRGERELSLRRIRDIEVAPGTGQTNRPKALSQWALAVLDLLAGRPADTVTRIAAIACPRTGRGHVVVQAMATPWLVEAAVRADGREQAVAALAGFDGWAASTGDPVRRALSARCHALLAPRGSAAAEEHFQQALTLHLAGEADFERARTELLFGQELRRARRPRDAREHLHHALETFTRLDVPAWTDQARAELRAAGEAVDAPAVRAADVLTAQQLQIARLVRDGATNREVAAHLFLSTRTVDHHMRNIFARLNIRSRTELAKALT</sequence>
<dbReference type="PANTHER" id="PTHR16305:SF35">
    <property type="entry name" value="TRANSCRIPTIONAL ACTIVATOR DOMAIN"/>
    <property type="match status" value="1"/>
</dbReference>
<evidence type="ECO:0000313" key="5">
    <source>
        <dbReference type="EMBL" id="GIF78804.1"/>
    </source>
</evidence>
<evidence type="ECO:0000256" key="3">
    <source>
        <dbReference type="SAM" id="MobiDB-lite"/>
    </source>
</evidence>
<dbReference type="InterPro" id="IPR036388">
    <property type="entry name" value="WH-like_DNA-bd_sf"/>
</dbReference>
<keyword evidence="2" id="KW-0067">ATP-binding</keyword>
<dbReference type="Proteomes" id="UP000601223">
    <property type="component" value="Unassembled WGS sequence"/>
</dbReference>
<dbReference type="SUPFAM" id="SSF52540">
    <property type="entry name" value="P-loop containing nucleoside triphosphate hydrolases"/>
    <property type="match status" value="1"/>
</dbReference>
<keyword evidence="6" id="KW-1185">Reference proteome</keyword>
<gene>
    <name evidence="5" type="ORF">Cba03nite_01530</name>
</gene>
<dbReference type="Pfam" id="PF13191">
    <property type="entry name" value="AAA_16"/>
    <property type="match status" value="1"/>
</dbReference>
<dbReference type="InterPro" id="IPR027417">
    <property type="entry name" value="P-loop_NTPase"/>
</dbReference>
<dbReference type="InterPro" id="IPR041664">
    <property type="entry name" value="AAA_16"/>
</dbReference>
<dbReference type="RefSeq" id="WP_203740496.1">
    <property type="nucleotide sequence ID" value="NZ_BONF01000002.1"/>
</dbReference>
<dbReference type="PROSITE" id="PS50043">
    <property type="entry name" value="HTH_LUXR_2"/>
    <property type="match status" value="1"/>
</dbReference>
<dbReference type="GO" id="GO:0006355">
    <property type="term" value="P:regulation of DNA-templated transcription"/>
    <property type="evidence" value="ECO:0007669"/>
    <property type="project" value="InterPro"/>
</dbReference>
<proteinExistence type="predicted"/>
<evidence type="ECO:0000256" key="2">
    <source>
        <dbReference type="ARBA" id="ARBA00022840"/>
    </source>
</evidence>
<accession>A0A8J3JKH2</accession>
<dbReference type="GO" id="GO:0005737">
    <property type="term" value="C:cytoplasm"/>
    <property type="evidence" value="ECO:0007669"/>
    <property type="project" value="TreeGrafter"/>
</dbReference>
<dbReference type="CDD" id="cd06170">
    <property type="entry name" value="LuxR_C_like"/>
    <property type="match status" value="1"/>
</dbReference>
<reference evidence="5 6" key="1">
    <citation type="submission" date="2021-01" db="EMBL/GenBank/DDBJ databases">
        <title>Whole genome shotgun sequence of Catellatospora bangladeshensis NBRC 107357.</title>
        <authorList>
            <person name="Komaki H."/>
            <person name="Tamura T."/>
        </authorList>
    </citation>
    <scope>NUCLEOTIDE SEQUENCE [LARGE SCALE GENOMIC DNA]</scope>
    <source>
        <strain evidence="5 6">NBRC 107357</strain>
    </source>
</reference>
<dbReference type="InterPro" id="IPR016032">
    <property type="entry name" value="Sig_transdc_resp-reg_C-effctor"/>
</dbReference>
<evidence type="ECO:0000256" key="1">
    <source>
        <dbReference type="ARBA" id="ARBA00022741"/>
    </source>
</evidence>
<dbReference type="AlphaFoldDB" id="A0A8J3JKH2"/>
<dbReference type="Gene3D" id="1.10.10.10">
    <property type="entry name" value="Winged helix-like DNA-binding domain superfamily/Winged helix DNA-binding domain"/>
    <property type="match status" value="1"/>
</dbReference>
<dbReference type="EMBL" id="BONF01000002">
    <property type="protein sequence ID" value="GIF78804.1"/>
    <property type="molecule type" value="Genomic_DNA"/>
</dbReference>
<dbReference type="SUPFAM" id="SSF46894">
    <property type="entry name" value="C-terminal effector domain of the bipartite response regulators"/>
    <property type="match status" value="1"/>
</dbReference>
<feature type="domain" description="HTH luxR-type" evidence="4">
    <location>
        <begin position="925"/>
        <end position="987"/>
    </location>
</feature>
<dbReference type="InterPro" id="IPR000792">
    <property type="entry name" value="Tscrpt_reg_LuxR_C"/>
</dbReference>
<keyword evidence="1" id="KW-0547">Nucleotide-binding</keyword>
<dbReference type="PANTHER" id="PTHR16305">
    <property type="entry name" value="TESTICULAR SOLUBLE ADENYLYL CYCLASE"/>
    <property type="match status" value="1"/>
</dbReference>
<protein>
    <submittedName>
        <fullName evidence="5">Helix-turn-helix transcriptional regulator</fullName>
    </submittedName>
</protein>
<dbReference type="GO" id="GO:0003677">
    <property type="term" value="F:DNA binding"/>
    <property type="evidence" value="ECO:0007669"/>
    <property type="project" value="InterPro"/>
</dbReference>
<dbReference type="Pfam" id="PF00196">
    <property type="entry name" value="GerE"/>
    <property type="match status" value="1"/>
</dbReference>
<evidence type="ECO:0000259" key="4">
    <source>
        <dbReference type="PROSITE" id="PS50043"/>
    </source>
</evidence>
<dbReference type="GO" id="GO:0004016">
    <property type="term" value="F:adenylate cyclase activity"/>
    <property type="evidence" value="ECO:0007669"/>
    <property type="project" value="TreeGrafter"/>
</dbReference>
<dbReference type="PRINTS" id="PR00038">
    <property type="entry name" value="HTHLUXR"/>
</dbReference>